<protein>
    <submittedName>
        <fullName evidence="2">DUF1772 domain-containing protein</fullName>
    </submittedName>
</protein>
<dbReference type="Pfam" id="PF08592">
    <property type="entry name" value="Anthrone_oxy"/>
    <property type="match status" value="1"/>
</dbReference>
<reference evidence="2 3" key="1">
    <citation type="submission" date="2023-06" db="EMBL/GenBank/DDBJ databases">
        <authorList>
            <person name="Oyuntsetseg B."/>
            <person name="Kim S.B."/>
        </authorList>
    </citation>
    <scope>NUCLEOTIDE SEQUENCE [LARGE SCALE GENOMIC DNA]</scope>
    <source>
        <strain evidence="2 3">2-2</strain>
    </source>
</reference>
<dbReference type="Proteomes" id="UP001227101">
    <property type="component" value="Chromosome"/>
</dbReference>
<keyword evidence="3" id="KW-1185">Reference proteome</keyword>
<accession>A0ABY8XH74</accession>
<gene>
    <name evidence="2" type="ORF">QP939_40045</name>
</gene>
<feature type="transmembrane region" description="Helical" evidence="1">
    <location>
        <begin position="79"/>
        <end position="99"/>
    </location>
</feature>
<dbReference type="RefSeq" id="WP_285451747.1">
    <property type="nucleotide sequence ID" value="NZ_CP127173.1"/>
</dbReference>
<keyword evidence="1" id="KW-0472">Membrane</keyword>
<name>A0ABY8XH74_9PSEU</name>
<proteinExistence type="predicted"/>
<dbReference type="InterPro" id="IPR013901">
    <property type="entry name" value="Anthrone_oxy"/>
</dbReference>
<dbReference type="EMBL" id="CP127173">
    <property type="protein sequence ID" value="WIV54966.1"/>
    <property type="molecule type" value="Genomic_DNA"/>
</dbReference>
<evidence type="ECO:0000313" key="3">
    <source>
        <dbReference type="Proteomes" id="UP001227101"/>
    </source>
</evidence>
<organism evidence="2 3">
    <name type="scientific">Amycolatopsis nalaikhensis</name>
    <dbReference type="NCBI Taxonomy" id="715472"/>
    <lineage>
        <taxon>Bacteria</taxon>
        <taxon>Bacillati</taxon>
        <taxon>Actinomycetota</taxon>
        <taxon>Actinomycetes</taxon>
        <taxon>Pseudonocardiales</taxon>
        <taxon>Pseudonocardiaceae</taxon>
        <taxon>Amycolatopsis</taxon>
    </lineage>
</organism>
<feature type="transmembrane region" description="Helical" evidence="1">
    <location>
        <begin position="126"/>
        <end position="145"/>
    </location>
</feature>
<feature type="transmembrane region" description="Helical" evidence="1">
    <location>
        <begin position="50"/>
        <end position="72"/>
    </location>
</feature>
<sequence>MSTVVLVAALVAAGLIAGLFYAYACSVMPGLARADDKTFVEGMRGINVAIVNPVFLATFLGAPLLAGVAVFLKPGPWVIAGFALLVAMVVITGVVNIPLNNALENGGDDYAALRARFETVWVRWNIVRAVVSTAGFACLVAAVVTRRS</sequence>
<evidence type="ECO:0000313" key="2">
    <source>
        <dbReference type="EMBL" id="WIV54966.1"/>
    </source>
</evidence>
<evidence type="ECO:0000256" key="1">
    <source>
        <dbReference type="SAM" id="Phobius"/>
    </source>
</evidence>
<keyword evidence="1" id="KW-0812">Transmembrane</keyword>
<keyword evidence="1" id="KW-1133">Transmembrane helix</keyword>